<accession>A0ABY5LBM5</accession>
<organism evidence="5 6">
    <name type="scientific">Sphingomonas qomolangmaensis</name>
    <dbReference type="NCBI Taxonomy" id="2918765"/>
    <lineage>
        <taxon>Bacteria</taxon>
        <taxon>Pseudomonadati</taxon>
        <taxon>Pseudomonadota</taxon>
        <taxon>Alphaproteobacteria</taxon>
        <taxon>Sphingomonadales</taxon>
        <taxon>Sphingomonadaceae</taxon>
        <taxon>Sphingomonas</taxon>
    </lineage>
</organism>
<dbReference type="SUPFAM" id="SSF52540">
    <property type="entry name" value="P-loop containing nucleoside triphosphate hydrolases"/>
    <property type="match status" value="1"/>
</dbReference>
<keyword evidence="3" id="KW-0067">ATP-binding</keyword>
<evidence type="ECO:0000313" key="6">
    <source>
        <dbReference type="Proteomes" id="UP001058533"/>
    </source>
</evidence>
<evidence type="ECO:0000313" key="5">
    <source>
        <dbReference type="EMBL" id="UUL83220.1"/>
    </source>
</evidence>
<dbReference type="EMBL" id="CP101740">
    <property type="protein sequence ID" value="UUL83220.1"/>
    <property type="molecule type" value="Genomic_DNA"/>
</dbReference>
<dbReference type="Pfam" id="PF00437">
    <property type="entry name" value="T2SSE"/>
    <property type="match status" value="1"/>
</dbReference>
<evidence type="ECO:0000256" key="1">
    <source>
        <dbReference type="ARBA" id="ARBA00006611"/>
    </source>
</evidence>
<protein>
    <submittedName>
        <fullName evidence="5">ATPase, T2SS/T4P/T4SS family</fullName>
    </submittedName>
</protein>
<dbReference type="InterPro" id="IPR001482">
    <property type="entry name" value="T2SS/T4SS_dom"/>
</dbReference>
<feature type="domain" description="Bacterial type II secretion system protein E" evidence="4">
    <location>
        <begin position="2"/>
        <end position="364"/>
    </location>
</feature>
<evidence type="ECO:0000256" key="3">
    <source>
        <dbReference type="ARBA" id="ARBA00022840"/>
    </source>
</evidence>
<comment type="similarity">
    <text evidence="1">Belongs to the GSP E family.</text>
</comment>
<reference evidence="5" key="1">
    <citation type="submission" date="2022-07" db="EMBL/GenBank/DDBJ databases">
        <title>Sphingomonas sp. nov., a novel bacterium isolated from the north slope of the Mount Everest.</title>
        <authorList>
            <person name="Cui X."/>
            <person name="Liu Y."/>
        </authorList>
    </citation>
    <scope>NUCLEOTIDE SEQUENCE</scope>
    <source>
        <strain evidence="5">S5-59</strain>
    </source>
</reference>
<dbReference type="InterPro" id="IPR027417">
    <property type="entry name" value="P-loop_NTPase"/>
</dbReference>
<name>A0ABY5LBM5_9SPHN</name>
<dbReference type="PANTHER" id="PTHR30258">
    <property type="entry name" value="TYPE II SECRETION SYSTEM PROTEIN GSPE-RELATED"/>
    <property type="match status" value="1"/>
</dbReference>
<keyword evidence="6" id="KW-1185">Reference proteome</keyword>
<dbReference type="PANTHER" id="PTHR30258:SF2">
    <property type="entry name" value="COMG OPERON PROTEIN 1"/>
    <property type="match status" value="1"/>
</dbReference>
<evidence type="ECO:0000256" key="2">
    <source>
        <dbReference type="ARBA" id="ARBA00022741"/>
    </source>
</evidence>
<evidence type="ECO:0000259" key="4">
    <source>
        <dbReference type="Pfam" id="PF00437"/>
    </source>
</evidence>
<sequence length="374" mass="38751">MLDRVLAECIARRGGTIHVDLSDEALAIRIRVHGALHEVLALRGSDATALRGCLFDRAGLIAGQGEGRLTAAGRDWLAYRVDTTDGARVVLQHMGTPSADEPLAAIGMSPALVRTIDSALLDAAGGIVVVAGPAGSGSAATLRAILARVNVGTRRSLAIQRTAEAADAGVGRVTVDAADPRGTAAALRLVLRQDPDIVMLDDLPDRETAQMAFEAARTRRLLLLGVEADDAVGAIARLRALRVERFLLASTLRIVVAQRLVRRLCVDCRRPVQASAAASALLGFDPGSVIYTSDGCDACAGSGFAGQVAVFEAIACDPAISRLLNDGGDAAILSRHAFVAAPNLGSAARALVREGRTTPEEALRISRGGAAVTA</sequence>
<dbReference type="Proteomes" id="UP001058533">
    <property type="component" value="Chromosome"/>
</dbReference>
<proteinExistence type="inferred from homology"/>
<gene>
    <name evidence="5" type="ORF">NMP03_03020</name>
</gene>
<dbReference type="RefSeq" id="WP_256507063.1">
    <property type="nucleotide sequence ID" value="NZ_CP101740.1"/>
</dbReference>
<dbReference type="Gene3D" id="3.40.50.300">
    <property type="entry name" value="P-loop containing nucleotide triphosphate hydrolases"/>
    <property type="match status" value="1"/>
</dbReference>
<keyword evidence="2" id="KW-0547">Nucleotide-binding</keyword>